<feature type="transmembrane region" description="Helical" evidence="7">
    <location>
        <begin position="28"/>
        <end position="49"/>
    </location>
</feature>
<dbReference type="Pfam" id="PF20684">
    <property type="entry name" value="Fung_rhodopsin"/>
    <property type="match status" value="1"/>
</dbReference>
<reference evidence="9 10" key="1">
    <citation type="journal article" date="2018" name="Front. Microbiol.">
        <title>Genome-Wide Analysis of Corynespora cassiicola Leaf Fall Disease Putative Effectors.</title>
        <authorList>
            <person name="Lopez D."/>
            <person name="Ribeiro S."/>
            <person name="Label P."/>
            <person name="Fumanal B."/>
            <person name="Venisse J.S."/>
            <person name="Kohler A."/>
            <person name="de Oliveira R.R."/>
            <person name="Labutti K."/>
            <person name="Lipzen A."/>
            <person name="Lail K."/>
            <person name="Bauer D."/>
            <person name="Ohm R.A."/>
            <person name="Barry K.W."/>
            <person name="Spatafora J."/>
            <person name="Grigoriev I.V."/>
            <person name="Martin F.M."/>
            <person name="Pujade-Renaud V."/>
        </authorList>
    </citation>
    <scope>NUCLEOTIDE SEQUENCE [LARGE SCALE GENOMIC DNA]</scope>
    <source>
        <strain evidence="9 10">Philippines</strain>
    </source>
</reference>
<comment type="similarity">
    <text evidence="5">Belongs to the SAT4 family.</text>
</comment>
<evidence type="ECO:0000256" key="7">
    <source>
        <dbReference type="SAM" id="Phobius"/>
    </source>
</evidence>
<keyword evidence="10" id="KW-1185">Reference proteome</keyword>
<feature type="region of interest" description="Disordered" evidence="6">
    <location>
        <begin position="325"/>
        <end position="371"/>
    </location>
</feature>
<keyword evidence="2 7" id="KW-0812">Transmembrane</keyword>
<proteinExistence type="inferred from homology"/>
<dbReference type="AlphaFoldDB" id="A0A2T2NSX9"/>
<dbReference type="Proteomes" id="UP000240883">
    <property type="component" value="Unassembled WGS sequence"/>
</dbReference>
<protein>
    <recommendedName>
        <fullName evidence="8">Rhodopsin domain-containing protein</fullName>
    </recommendedName>
</protein>
<keyword evidence="4 7" id="KW-0472">Membrane</keyword>
<dbReference type="GO" id="GO:0016020">
    <property type="term" value="C:membrane"/>
    <property type="evidence" value="ECO:0007669"/>
    <property type="project" value="UniProtKB-SubCell"/>
</dbReference>
<gene>
    <name evidence="9" type="ORF">BS50DRAFT_571801</name>
</gene>
<feature type="transmembrane region" description="Helical" evidence="7">
    <location>
        <begin position="229"/>
        <end position="247"/>
    </location>
</feature>
<dbReference type="OrthoDB" id="61113at2759"/>
<feature type="transmembrane region" description="Helical" evidence="7">
    <location>
        <begin position="267"/>
        <end position="293"/>
    </location>
</feature>
<keyword evidence="3 7" id="KW-1133">Transmembrane helix</keyword>
<evidence type="ECO:0000256" key="3">
    <source>
        <dbReference type="ARBA" id="ARBA00022989"/>
    </source>
</evidence>
<dbReference type="PANTHER" id="PTHR33048">
    <property type="entry name" value="PTH11-LIKE INTEGRAL MEMBRANE PROTEIN (AFU_ORTHOLOGUE AFUA_5G11245)"/>
    <property type="match status" value="1"/>
</dbReference>
<evidence type="ECO:0000259" key="8">
    <source>
        <dbReference type="Pfam" id="PF20684"/>
    </source>
</evidence>
<evidence type="ECO:0000256" key="4">
    <source>
        <dbReference type="ARBA" id="ARBA00023136"/>
    </source>
</evidence>
<evidence type="ECO:0000256" key="6">
    <source>
        <dbReference type="SAM" id="MobiDB-lite"/>
    </source>
</evidence>
<evidence type="ECO:0000256" key="5">
    <source>
        <dbReference type="ARBA" id="ARBA00038359"/>
    </source>
</evidence>
<name>A0A2T2NSX9_CORCC</name>
<feature type="transmembrane region" description="Helical" evidence="7">
    <location>
        <begin position="106"/>
        <end position="125"/>
    </location>
</feature>
<dbReference type="EMBL" id="KZ678133">
    <property type="protein sequence ID" value="PSN68541.1"/>
    <property type="molecule type" value="Genomic_DNA"/>
</dbReference>
<evidence type="ECO:0000256" key="1">
    <source>
        <dbReference type="ARBA" id="ARBA00004141"/>
    </source>
</evidence>
<feature type="domain" description="Rhodopsin" evidence="8">
    <location>
        <begin position="48"/>
        <end position="297"/>
    </location>
</feature>
<organism evidence="9 10">
    <name type="scientific">Corynespora cassiicola Philippines</name>
    <dbReference type="NCBI Taxonomy" id="1448308"/>
    <lineage>
        <taxon>Eukaryota</taxon>
        <taxon>Fungi</taxon>
        <taxon>Dikarya</taxon>
        <taxon>Ascomycota</taxon>
        <taxon>Pezizomycotina</taxon>
        <taxon>Dothideomycetes</taxon>
        <taxon>Pleosporomycetidae</taxon>
        <taxon>Pleosporales</taxon>
        <taxon>Corynesporascaceae</taxon>
        <taxon>Corynespora</taxon>
    </lineage>
</organism>
<feature type="compositionally biased region" description="Basic and acidic residues" evidence="6">
    <location>
        <begin position="352"/>
        <end position="371"/>
    </location>
</feature>
<comment type="subcellular location">
    <subcellularLocation>
        <location evidence="1">Membrane</location>
        <topology evidence="1">Multi-pass membrane protein</topology>
    </subcellularLocation>
</comment>
<feature type="transmembrane region" description="Helical" evidence="7">
    <location>
        <begin position="137"/>
        <end position="159"/>
    </location>
</feature>
<feature type="region of interest" description="Disordered" evidence="6">
    <location>
        <begin position="405"/>
        <end position="427"/>
    </location>
</feature>
<dbReference type="PANTHER" id="PTHR33048:SF47">
    <property type="entry name" value="INTEGRAL MEMBRANE PROTEIN-RELATED"/>
    <property type="match status" value="1"/>
</dbReference>
<accession>A0A2T2NSX9</accession>
<feature type="transmembrane region" description="Helical" evidence="7">
    <location>
        <begin position="194"/>
        <end position="217"/>
    </location>
</feature>
<evidence type="ECO:0000256" key="2">
    <source>
        <dbReference type="ARBA" id="ARBA00022692"/>
    </source>
</evidence>
<dbReference type="InterPro" id="IPR049326">
    <property type="entry name" value="Rhodopsin_dom_fungi"/>
</dbReference>
<evidence type="ECO:0000313" key="10">
    <source>
        <dbReference type="Proteomes" id="UP000240883"/>
    </source>
</evidence>
<dbReference type="InterPro" id="IPR052337">
    <property type="entry name" value="SAT4-like"/>
</dbReference>
<sequence length="442" mass="49878">MDYLAILAEMAKNPPDSNAPLPLSNKPATMIGATLTFHILAWAAVLYRLHVRFFKIRDPGWDDLFVILAAIFNFVAQVCIFGAVHWGLGKQIVFIDLSDVKNTLHWVYVQFASYYTTAAFIKISLLCQYLRLFKGGVLRSICIGLLVIVSLWGAAYAFMSWVPCFPPRAFWDRTGNPGAKCYGFGLGTVGGARAAYISFASTNAALDVAIFMLPLALYIRPSLHKRQTLAIVGLFGLGSVVVIMSFLRLWTILKYQRTPADAMNFTWWYPLALIVSCLEINFAIMCASMPIFWPVFVQSMSQMFVVTKEVEVRVEYEDRLGPDTPQMRGEEFEMSRPPSIMKTSRPVSVRSVRPDSFKSGGSEERLTRRSEKSWYDDSPEFDYSGSYKSIPEVSFAAMPEIEAFPEVPKTPKTPKTPHTVFEYGSDDATSMDHIRRWETSRL</sequence>
<feature type="transmembrane region" description="Helical" evidence="7">
    <location>
        <begin position="61"/>
        <end position="86"/>
    </location>
</feature>
<evidence type="ECO:0000313" key="9">
    <source>
        <dbReference type="EMBL" id="PSN68541.1"/>
    </source>
</evidence>